<comment type="catalytic activity">
    <reaction evidence="9">
        <text>L-seryl-[protein] + ATP = O-phospho-L-seryl-[protein] + ADP + H(+)</text>
        <dbReference type="Rhea" id="RHEA:17989"/>
        <dbReference type="Rhea" id="RHEA-COMP:9863"/>
        <dbReference type="Rhea" id="RHEA-COMP:11604"/>
        <dbReference type="ChEBI" id="CHEBI:15378"/>
        <dbReference type="ChEBI" id="CHEBI:29999"/>
        <dbReference type="ChEBI" id="CHEBI:30616"/>
        <dbReference type="ChEBI" id="CHEBI:83421"/>
        <dbReference type="ChEBI" id="CHEBI:456216"/>
        <dbReference type="EC" id="2.7.11.1"/>
    </reaction>
</comment>
<gene>
    <name evidence="11" type="ORF">TOPH_08395</name>
</gene>
<comment type="catalytic activity">
    <reaction evidence="8">
        <text>L-threonyl-[protein] + ATP = O-phospho-L-threonyl-[protein] + ADP + H(+)</text>
        <dbReference type="Rhea" id="RHEA:46608"/>
        <dbReference type="Rhea" id="RHEA-COMP:11060"/>
        <dbReference type="Rhea" id="RHEA-COMP:11605"/>
        <dbReference type="ChEBI" id="CHEBI:15378"/>
        <dbReference type="ChEBI" id="CHEBI:30013"/>
        <dbReference type="ChEBI" id="CHEBI:30616"/>
        <dbReference type="ChEBI" id="CHEBI:61977"/>
        <dbReference type="ChEBI" id="CHEBI:456216"/>
        <dbReference type="EC" id="2.7.11.1"/>
    </reaction>
</comment>
<proteinExistence type="predicted"/>
<comment type="function">
    <text evidence="1">Component of the EKC/KEOPS complex that is required for the formation of a threonylcarbamoyl group on adenosine at position 37 (t(6)A37) in tRNAs that read codons beginning with adenine. The complex is probably involved in the transfer of the threonylcarbamoyl moiety of threonylcarbamoyl-AMP (TC-AMP) to the N6 group of A37. BUD32 has ATPase activity in the context of the EKC/KEOPS complex and likely plays a supporting role to the catalytic subunit KAE1. The EKC/KEOPS complex also promotes both telomere uncapping and telomere elongation. The complex is required for efficient recruitment of transcriptional coactivators.</text>
</comment>
<evidence type="ECO:0000259" key="10">
    <source>
        <dbReference type="PROSITE" id="PS50011"/>
    </source>
</evidence>
<feature type="domain" description="Protein kinase" evidence="10">
    <location>
        <begin position="1"/>
        <end position="239"/>
    </location>
</feature>
<evidence type="ECO:0000256" key="4">
    <source>
        <dbReference type="ARBA" id="ARBA00013948"/>
    </source>
</evidence>
<dbReference type="InterPro" id="IPR008266">
    <property type="entry name" value="Tyr_kinase_AS"/>
</dbReference>
<dbReference type="SUPFAM" id="SSF56112">
    <property type="entry name" value="Protein kinase-like (PK-like)"/>
    <property type="match status" value="1"/>
</dbReference>
<keyword evidence="12" id="KW-1185">Reference proteome</keyword>
<comment type="subunit">
    <text evidence="2">Component of the EKC/KEOPS complex composed of at least BUD32, CGI121, GON7, KAE1 and PCC1; the whole complex dimerizes.</text>
</comment>
<keyword evidence="11" id="KW-0808">Transferase</keyword>
<reference evidence="11 12" key="1">
    <citation type="journal article" date="2015" name="BMC Genomics">
        <title>The genome of the truffle-parasite Tolypocladium ophioglossoides and the evolution of antifungal peptaibiotics.</title>
        <authorList>
            <person name="Quandt C.A."/>
            <person name="Bushley K.E."/>
            <person name="Spatafora J.W."/>
        </authorList>
    </citation>
    <scope>NUCLEOTIDE SEQUENCE [LARGE SCALE GENOMIC DNA]</scope>
    <source>
        <strain evidence="11 12">CBS 100239</strain>
    </source>
</reference>
<dbReference type="GO" id="GO:0044773">
    <property type="term" value="P:mitotic DNA damage checkpoint signaling"/>
    <property type="evidence" value="ECO:0007669"/>
    <property type="project" value="TreeGrafter"/>
</dbReference>
<dbReference type="Pfam" id="PF00069">
    <property type="entry name" value="Pkinase"/>
    <property type="match status" value="1"/>
</dbReference>
<dbReference type="GO" id="GO:0005634">
    <property type="term" value="C:nucleus"/>
    <property type="evidence" value="ECO:0007669"/>
    <property type="project" value="TreeGrafter"/>
</dbReference>
<dbReference type="STRING" id="1163406.A0A0L0MYS5"/>
<sequence>MEAYGSTCSIKRISPGIVVKEPLQFKQRGLANKVTRCFSVEPLILEQLGPHPRIVQYLGRCERGILLGEATYGDLQTYLDDNNPSITPIQRLEWCRQAAEAIVHAHNCGVVHSDLRPKNFLVHETSKGNRDLLLCDFGGATCAELDLDGGCLPDGPFYNPALGVESVPALDIFSLGSLFYTVITGHWPYRSSTRPFSTIDEKIQYEREVQTMIEEKIFPDVASLLGGDIILGCWTMKFVSAEEVLDALDGVGQITRISSRPCPLYGEKAGDDVRIMLE</sequence>
<organism evidence="11 12">
    <name type="scientific">Tolypocladium ophioglossoides (strain CBS 100239)</name>
    <name type="common">Snaketongue truffleclub</name>
    <name type="synonym">Elaphocordyceps ophioglossoides</name>
    <dbReference type="NCBI Taxonomy" id="1163406"/>
    <lineage>
        <taxon>Eukaryota</taxon>
        <taxon>Fungi</taxon>
        <taxon>Dikarya</taxon>
        <taxon>Ascomycota</taxon>
        <taxon>Pezizomycotina</taxon>
        <taxon>Sordariomycetes</taxon>
        <taxon>Hypocreomycetidae</taxon>
        <taxon>Hypocreales</taxon>
        <taxon>Ophiocordycipitaceae</taxon>
        <taxon>Tolypocladium</taxon>
    </lineage>
</organism>
<dbReference type="GO" id="GO:0005524">
    <property type="term" value="F:ATP binding"/>
    <property type="evidence" value="ECO:0007669"/>
    <property type="project" value="InterPro"/>
</dbReference>
<keyword evidence="11" id="KW-0418">Kinase</keyword>
<dbReference type="Gene3D" id="1.10.510.10">
    <property type="entry name" value="Transferase(Phosphotransferase) domain 1"/>
    <property type="match status" value="1"/>
</dbReference>
<evidence type="ECO:0000256" key="1">
    <source>
        <dbReference type="ARBA" id="ARBA00003747"/>
    </source>
</evidence>
<comment type="caution">
    <text evidence="11">The sequence shown here is derived from an EMBL/GenBank/DDBJ whole genome shotgun (WGS) entry which is preliminary data.</text>
</comment>
<dbReference type="EC" id="2.7.11.1" evidence="3"/>
<dbReference type="PROSITE" id="PS50011">
    <property type="entry name" value="PROTEIN_KINASE_DOM"/>
    <property type="match status" value="1"/>
</dbReference>
<dbReference type="InterPro" id="IPR011009">
    <property type="entry name" value="Kinase-like_dom_sf"/>
</dbReference>
<evidence type="ECO:0000256" key="2">
    <source>
        <dbReference type="ARBA" id="ARBA00011534"/>
    </source>
</evidence>
<dbReference type="AlphaFoldDB" id="A0A0L0MYS5"/>
<evidence type="ECO:0000256" key="5">
    <source>
        <dbReference type="ARBA" id="ARBA00019973"/>
    </source>
</evidence>
<evidence type="ECO:0000256" key="7">
    <source>
        <dbReference type="ARBA" id="ARBA00033194"/>
    </source>
</evidence>
<evidence type="ECO:0000256" key="9">
    <source>
        <dbReference type="ARBA" id="ARBA00048679"/>
    </source>
</evidence>
<dbReference type="OrthoDB" id="1668230at2759"/>
<dbReference type="PANTHER" id="PTHR44167">
    <property type="entry name" value="OVARIAN-SPECIFIC SERINE/THREONINE-PROTEIN KINASE LOK-RELATED"/>
    <property type="match status" value="1"/>
</dbReference>
<evidence type="ECO:0000313" key="11">
    <source>
        <dbReference type="EMBL" id="KND86936.1"/>
    </source>
</evidence>
<evidence type="ECO:0000256" key="8">
    <source>
        <dbReference type="ARBA" id="ARBA00047899"/>
    </source>
</evidence>
<dbReference type="PROSITE" id="PS00109">
    <property type="entry name" value="PROTEIN_KINASE_TYR"/>
    <property type="match status" value="1"/>
</dbReference>
<dbReference type="PANTHER" id="PTHR44167:SF24">
    <property type="entry name" value="SERINE_THREONINE-PROTEIN KINASE CHK2"/>
    <property type="match status" value="1"/>
</dbReference>
<evidence type="ECO:0000256" key="3">
    <source>
        <dbReference type="ARBA" id="ARBA00012513"/>
    </source>
</evidence>
<keyword evidence="11" id="KW-0670">Pyruvate</keyword>
<evidence type="ECO:0000313" key="12">
    <source>
        <dbReference type="Proteomes" id="UP000036947"/>
    </source>
</evidence>
<dbReference type="EMBL" id="LFRF01000045">
    <property type="protein sequence ID" value="KND86936.1"/>
    <property type="molecule type" value="Genomic_DNA"/>
</dbReference>
<dbReference type="InterPro" id="IPR000719">
    <property type="entry name" value="Prot_kinase_dom"/>
</dbReference>
<dbReference type="CDD" id="cd00180">
    <property type="entry name" value="PKc"/>
    <property type="match status" value="1"/>
</dbReference>
<accession>A0A0L0MYS5</accession>
<dbReference type="GO" id="GO:0005737">
    <property type="term" value="C:cytoplasm"/>
    <property type="evidence" value="ECO:0007669"/>
    <property type="project" value="TreeGrafter"/>
</dbReference>
<dbReference type="GO" id="GO:0004674">
    <property type="term" value="F:protein serine/threonine kinase activity"/>
    <property type="evidence" value="ECO:0007669"/>
    <property type="project" value="UniProtKB-EC"/>
</dbReference>
<protein>
    <recommendedName>
        <fullName evidence="5">EKC/KEOPS complex subunit BUD32</fullName>
        <ecNumber evidence="3">2.7.11.1</ecNumber>
    </recommendedName>
    <alternativeName>
        <fullName evidence="6 7">Atypical Serine/threonine protein kinase BUD32</fullName>
    </alternativeName>
    <alternativeName>
        <fullName evidence="4">EKC/KEOPS complex subunit bud32</fullName>
    </alternativeName>
</protein>
<evidence type="ECO:0000256" key="6">
    <source>
        <dbReference type="ARBA" id="ARBA00030980"/>
    </source>
</evidence>
<name>A0A0L0MYS5_TOLOC</name>
<dbReference type="Proteomes" id="UP000036947">
    <property type="component" value="Unassembled WGS sequence"/>
</dbReference>